<evidence type="ECO:0000256" key="6">
    <source>
        <dbReference type="ARBA" id="ARBA00038076"/>
    </source>
</evidence>
<keyword evidence="2" id="KW-1003">Cell membrane</keyword>
<feature type="transmembrane region" description="Helical" evidence="7">
    <location>
        <begin position="751"/>
        <end position="775"/>
    </location>
</feature>
<proteinExistence type="inferred from homology"/>
<dbReference type="EMBL" id="JAEMNV010000002">
    <property type="protein sequence ID" value="MBJ8338378.1"/>
    <property type="molecule type" value="Genomic_DNA"/>
</dbReference>
<feature type="transmembrane region" description="Helical" evidence="7">
    <location>
        <begin position="395"/>
        <end position="418"/>
    </location>
</feature>
<dbReference type="AlphaFoldDB" id="A0A934NNB6"/>
<evidence type="ECO:0000259" key="8">
    <source>
        <dbReference type="Pfam" id="PF02687"/>
    </source>
</evidence>
<comment type="subcellular location">
    <subcellularLocation>
        <location evidence="1">Cell membrane</location>
        <topology evidence="1">Multi-pass membrane protein</topology>
    </subcellularLocation>
</comment>
<keyword evidence="4 7" id="KW-1133">Transmembrane helix</keyword>
<sequence length="833" mass="85629">MLATLDRLRLFNVREFVAHLGRTSMAVAVTAVSAALLVAVIGISGSITGSVDQLGSSIAGNAEYEVSGVTDAGFEQSLQPEVARVPGVQAAVPMIRASIGSPNGNLLLIGFDPLAGQGWRSDVQQAVLDQTGGGTELLTVRNGVLVGNGTGWSKGQKVILGDTEVTVAAVVDGDAVERINDGNFVMTTLGLAQQLVNRAGSIDSMLLVTDPGADLDEVRTAVDDTVAGRAVVADPTFRAAQAGGVIAVLQSTTLMAAALGLVVAGFLIYNAMSMAINQRRNVISIVRAIGGNKRAIFRDLLAEAAILSAIGAVIGVGIGMLMGRWTIGLLPATFMQSLQMDIAYSLPWFTVPVVVAACVVSGVGAAAVAARAVYKVAPIEALAPVGVSSADKVGLPLRLVAGVLGAAAIVLSIAAAWIDLGLWSIVSVAMFLNGAVFVCFAFFHELVAATAAVARLFGTPGAVAAATIARAPRRIWVTVISVLIAVSMMVSITGSNTNGVDSAAAAFSPAAAVDIWVQPTSSQVFPTGPLLPRDIEQTIGALPGVAAVVPGQLAYASIGGSKVVVQGLASGTQHPLYEAISEPSRVKVLAGEGVVVSRDIARVLDVEAGSTLTVPTPNGFENVQVLEVFPYFSALTGFVGMSLPLMQQWFDRPGSTLLEVTVDSGADRAAVQAAIEGVVPSSVNVYSGREVLDGMTASLQQATVLISAITWIVVFVAAVALVNTMMLSVLERRRELGVLRAMGSSRRFTMRTVLVEAAAIGIVGGLCGLVVGVLNQYVNTIAFSHVLGLDIAFQLTPPTVVFGLAALLLSLLGAIPPGLHAARLNVIDAVSVD</sequence>
<protein>
    <submittedName>
        <fullName evidence="9">FtsX-like permease family protein</fullName>
    </submittedName>
</protein>
<feature type="transmembrane region" description="Helical" evidence="7">
    <location>
        <begin position="475"/>
        <end position="494"/>
    </location>
</feature>
<accession>A0A934NNB6</accession>
<evidence type="ECO:0000313" key="10">
    <source>
        <dbReference type="Proteomes" id="UP000655868"/>
    </source>
</evidence>
<feature type="transmembrane region" description="Helical" evidence="7">
    <location>
        <begin position="347"/>
        <end position="374"/>
    </location>
</feature>
<feature type="domain" description="ABC3 transporter permease C-terminal" evidence="8">
    <location>
        <begin position="255"/>
        <end position="376"/>
    </location>
</feature>
<comment type="caution">
    <text evidence="9">The sequence shown here is derived from an EMBL/GenBank/DDBJ whole genome shotgun (WGS) entry which is preliminary data.</text>
</comment>
<dbReference type="Proteomes" id="UP000655868">
    <property type="component" value="Unassembled WGS sequence"/>
</dbReference>
<feature type="transmembrane region" description="Helical" evidence="7">
    <location>
        <begin position="708"/>
        <end position="730"/>
    </location>
</feature>
<feature type="transmembrane region" description="Helical" evidence="7">
    <location>
        <begin position="20"/>
        <end position="43"/>
    </location>
</feature>
<evidence type="ECO:0000256" key="2">
    <source>
        <dbReference type="ARBA" id="ARBA00022475"/>
    </source>
</evidence>
<feature type="transmembrane region" description="Helical" evidence="7">
    <location>
        <begin position="430"/>
        <end position="454"/>
    </location>
</feature>
<keyword evidence="10" id="KW-1185">Reference proteome</keyword>
<dbReference type="GO" id="GO:0005886">
    <property type="term" value="C:plasma membrane"/>
    <property type="evidence" value="ECO:0007669"/>
    <property type="project" value="UniProtKB-SubCell"/>
</dbReference>
<evidence type="ECO:0000256" key="5">
    <source>
        <dbReference type="ARBA" id="ARBA00023136"/>
    </source>
</evidence>
<reference evidence="9" key="1">
    <citation type="submission" date="2020-12" db="EMBL/GenBank/DDBJ databases">
        <title>Antrihabitans popcorni sp. nov. and Antrihabitans auranticaus sp. nov., isolated from a larva cave.</title>
        <authorList>
            <person name="Lee S.D."/>
            <person name="Kim I.S."/>
        </authorList>
    </citation>
    <scope>NUCLEOTIDE SEQUENCE</scope>
    <source>
        <strain evidence="9">YC3-6</strain>
    </source>
</reference>
<keyword evidence="5 7" id="KW-0472">Membrane</keyword>
<evidence type="ECO:0000256" key="3">
    <source>
        <dbReference type="ARBA" id="ARBA00022692"/>
    </source>
</evidence>
<feature type="transmembrane region" description="Helical" evidence="7">
    <location>
        <begin position="300"/>
        <end position="327"/>
    </location>
</feature>
<gene>
    <name evidence="9" type="ORF">JGU71_05745</name>
</gene>
<dbReference type="RefSeq" id="WP_199703077.1">
    <property type="nucleotide sequence ID" value="NZ_JAEMNV010000002.1"/>
</dbReference>
<evidence type="ECO:0000313" key="9">
    <source>
        <dbReference type="EMBL" id="MBJ8338378.1"/>
    </source>
</evidence>
<feature type="domain" description="ABC3 transporter permease C-terminal" evidence="8">
    <location>
        <begin position="709"/>
        <end position="825"/>
    </location>
</feature>
<organism evidence="9 10">
    <name type="scientific">Antrihabitans stalagmiti</name>
    <dbReference type="NCBI Taxonomy" id="2799499"/>
    <lineage>
        <taxon>Bacteria</taxon>
        <taxon>Bacillati</taxon>
        <taxon>Actinomycetota</taxon>
        <taxon>Actinomycetes</taxon>
        <taxon>Mycobacteriales</taxon>
        <taxon>Nocardiaceae</taxon>
        <taxon>Antrihabitans</taxon>
    </lineage>
</organism>
<keyword evidence="3 7" id="KW-0812">Transmembrane</keyword>
<dbReference type="Pfam" id="PF02687">
    <property type="entry name" value="FtsX"/>
    <property type="match status" value="2"/>
</dbReference>
<name>A0A934NNB6_9NOCA</name>
<feature type="transmembrane region" description="Helical" evidence="7">
    <location>
        <begin position="795"/>
        <end position="815"/>
    </location>
</feature>
<dbReference type="PANTHER" id="PTHR30572">
    <property type="entry name" value="MEMBRANE COMPONENT OF TRANSPORTER-RELATED"/>
    <property type="match status" value="1"/>
</dbReference>
<evidence type="ECO:0000256" key="7">
    <source>
        <dbReference type="SAM" id="Phobius"/>
    </source>
</evidence>
<dbReference type="InterPro" id="IPR050250">
    <property type="entry name" value="Macrolide_Exporter_MacB"/>
</dbReference>
<evidence type="ECO:0000256" key="1">
    <source>
        <dbReference type="ARBA" id="ARBA00004651"/>
    </source>
</evidence>
<dbReference type="GO" id="GO:0022857">
    <property type="term" value="F:transmembrane transporter activity"/>
    <property type="evidence" value="ECO:0007669"/>
    <property type="project" value="TreeGrafter"/>
</dbReference>
<dbReference type="PANTHER" id="PTHR30572:SF4">
    <property type="entry name" value="ABC TRANSPORTER PERMEASE YTRF"/>
    <property type="match status" value="1"/>
</dbReference>
<feature type="transmembrane region" description="Helical" evidence="7">
    <location>
        <begin position="254"/>
        <end position="272"/>
    </location>
</feature>
<evidence type="ECO:0000256" key="4">
    <source>
        <dbReference type="ARBA" id="ARBA00022989"/>
    </source>
</evidence>
<dbReference type="InterPro" id="IPR003838">
    <property type="entry name" value="ABC3_permease_C"/>
</dbReference>
<comment type="similarity">
    <text evidence="6">Belongs to the ABC-4 integral membrane protein family.</text>
</comment>